<evidence type="ECO:0000259" key="17">
    <source>
        <dbReference type="PROSITE" id="PS51614"/>
    </source>
</evidence>
<dbReference type="GO" id="GO:0032259">
    <property type="term" value="P:methylation"/>
    <property type="evidence" value="ECO:0007669"/>
    <property type="project" value="UniProtKB-KW"/>
</dbReference>
<dbReference type="GO" id="GO:0005737">
    <property type="term" value="C:cytoplasm"/>
    <property type="evidence" value="ECO:0007669"/>
    <property type="project" value="UniProtKB-SubCell"/>
</dbReference>
<keyword evidence="7" id="KW-0507">mRNA processing</keyword>
<keyword evidence="19" id="KW-1185">Reference proteome</keyword>
<dbReference type="GO" id="GO:0004483">
    <property type="term" value="F:methyltransferase cap1 activity"/>
    <property type="evidence" value="ECO:0007669"/>
    <property type="project" value="TreeGrafter"/>
</dbReference>
<dbReference type="GO" id="GO:0005634">
    <property type="term" value="C:nucleus"/>
    <property type="evidence" value="ECO:0007669"/>
    <property type="project" value="UniProtKB-SubCell"/>
</dbReference>
<evidence type="ECO:0000256" key="12">
    <source>
        <dbReference type="ARBA" id="ARBA00049477"/>
    </source>
</evidence>
<evidence type="ECO:0000313" key="18">
    <source>
        <dbReference type="EMBL" id="CAB1451923.1"/>
    </source>
</evidence>
<evidence type="ECO:0000256" key="4">
    <source>
        <dbReference type="ARBA" id="ARBA00021134"/>
    </source>
</evidence>
<keyword evidence="8 16" id="KW-0808">Transferase</keyword>
<keyword evidence="10" id="KW-0506">mRNA capping</keyword>
<evidence type="ECO:0000256" key="14">
    <source>
        <dbReference type="ARBA" id="ARBA00078839"/>
    </source>
</evidence>
<dbReference type="EMBL" id="CADEAL010004108">
    <property type="protein sequence ID" value="CAB1451923.1"/>
    <property type="molecule type" value="Genomic_DNA"/>
</dbReference>
<dbReference type="Gene3D" id="3.40.50.12760">
    <property type="match status" value="1"/>
</dbReference>
<dbReference type="FunFam" id="3.40.50.12760:FF:000002">
    <property type="entry name" value="Cap methyltransferase 2"/>
    <property type="match status" value="1"/>
</dbReference>
<feature type="binding site" evidence="16">
    <location>
        <position position="288"/>
    </location>
    <ligand>
        <name>S-adenosyl-L-methionine</name>
        <dbReference type="ChEBI" id="CHEBI:59789"/>
    </ligand>
</feature>
<evidence type="ECO:0000256" key="1">
    <source>
        <dbReference type="ARBA" id="ARBA00004123"/>
    </source>
</evidence>
<dbReference type="Proteomes" id="UP001153269">
    <property type="component" value="Unassembled WGS sequence"/>
</dbReference>
<dbReference type="SUPFAM" id="SSF53335">
    <property type="entry name" value="S-adenosyl-L-methionine-dependent methyltransferases"/>
    <property type="match status" value="1"/>
</dbReference>
<dbReference type="InterPro" id="IPR050851">
    <property type="entry name" value="mRNA_Cap_2O-Ribose_MeTrfase"/>
</dbReference>
<keyword evidence="11" id="KW-0539">Nucleus</keyword>
<feature type="domain" description="Adrift-type SAM-dependent 2'-O-MTase" evidence="17">
    <location>
        <begin position="160"/>
        <end position="375"/>
    </location>
</feature>
<evidence type="ECO:0000256" key="9">
    <source>
        <dbReference type="ARBA" id="ARBA00022691"/>
    </source>
</evidence>
<reference evidence="18" key="1">
    <citation type="submission" date="2020-03" db="EMBL/GenBank/DDBJ databases">
        <authorList>
            <person name="Weist P."/>
        </authorList>
    </citation>
    <scope>NUCLEOTIDE SEQUENCE</scope>
</reference>
<dbReference type="InterPro" id="IPR029063">
    <property type="entry name" value="SAM-dependent_MTases_sf"/>
</dbReference>
<dbReference type="InterPro" id="IPR002877">
    <property type="entry name" value="RNA_MeTrfase_FtsJ_dom"/>
</dbReference>
<evidence type="ECO:0000256" key="16">
    <source>
        <dbReference type="PROSITE-ProRule" id="PRU00946"/>
    </source>
</evidence>
<comment type="catalytic activity">
    <reaction evidence="12">
        <text>a 5'-end (N(7)-methyl 5'-triphosphoguanosine)-(2'-O-methyl-ribonucleoside)-(ribonucleotide) in mRNA + S-adenosyl-L-methionine = a 5'-end (N(7)-methyl 5'-triphosphoguanosine)-(2'-O-methyl-ribonucleoside)-(2'-O-methyl-ribonucleotide) in mRNA + S-adenosyl-L-homocysteine + H(+)</text>
        <dbReference type="Rhea" id="RHEA:67024"/>
        <dbReference type="Rhea" id="RHEA-COMP:17169"/>
        <dbReference type="Rhea" id="RHEA-COMP:17170"/>
        <dbReference type="ChEBI" id="CHEBI:15378"/>
        <dbReference type="ChEBI" id="CHEBI:57856"/>
        <dbReference type="ChEBI" id="CHEBI:59789"/>
        <dbReference type="ChEBI" id="CHEBI:167612"/>
        <dbReference type="ChEBI" id="CHEBI:167614"/>
        <dbReference type="EC" id="2.1.1.296"/>
    </reaction>
</comment>
<dbReference type="GO" id="GO:0006370">
    <property type="term" value="P:7-methylguanosine mRNA capping"/>
    <property type="evidence" value="ECO:0007669"/>
    <property type="project" value="UniProtKB-KW"/>
</dbReference>
<evidence type="ECO:0000256" key="15">
    <source>
        <dbReference type="ARBA" id="ARBA00081266"/>
    </source>
</evidence>
<keyword evidence="9 16" id="KW-0949">S-adenosyl-L-methionine</keyword>
<keyword evidence="6 16" id="KW-0489">Methyltransferase</keyword>
<dbReference type="InterPro" id="IPR025807">
    <property type="entry name" value="Adrift-typ_MeTrfase"/>
</dbReference>
<dbReference type="PANTHER" id="PTHR16121">
    <property type="entry name" value="CAP-SPECIFIC MRNA (NUCLEOSIDE-2'-O-)-METHYLTRANSFERASE 1-RELATED"/>
    <property type="match status" value="1"/>
</dbReference>
<feature type="active site" description="Proton acceptor" evidence="16">
    <location>
        <position position="328"/>
    </location>
</feature>
<organism evidence="18 19">
    <name type="scientific">Pleuronectes platessa</name>
    <name type="common">European plaice</name>
    <dbReference type="NCBI Taxonomy" id="8262"/>
    <lineage>
        <taxon>Eukaryota</taxon>
        <taxon>Metazoa</taxon>
        <taxon>Chordata</taxon>
        <taxon>Craniata</taxon>
        <taxon>Vertebrata</taxon>
        <taxon>Euteleostomi</taxon>
        <taxon>Actinopterygii</taxon>
        <taxon>Neopterygii</taxon>
        <taxon>Teleostei</taxon>
        <taxon>Neoteleostei</taxon>
        <taxon>Acanthomorphata</taxon>
        <taxon>Carangaria</taxon>
        <taxon>Pleuronectiformes</taxon>
        <taxon>Pleuronectoidei</taxon>
        <taxon>Pleuronectidae</taxon>
        <taxon>Pleuronectes</taxon>
    </lineage>
</organism>
<name>A0A9N7VJ75_PLEPL</name>
<accession>A0A9N7VJ75</accession>
<evidence type="ECO:0000256" key="6">
    <source>
        <dbReference type="ARBA" id="ARBA00022603"/>
    </source>
</evidence>
<dbReference type="GO" id="GO:0120550">
    <property type="term" value="F:methyltransferase cap2 activity"/>
    <property type="evidence" value="ECO:0007669"/>
    <property type="project" value="UniProtKB-EC"/>
</dbReference>
<evidence type="ECO:0000256" key="3">
    <source>
        <dbReference type="ARBA" id="ARBA00012770"/>
    </source>
</evidence>
<evidence type="ECO:0000256" key="11">
    <source>
        <dbReference type="ARBA" id="ARBA00023242"/>
    </source>
</evidence>
<comment type="caution">
    <text evidence="18">The sequence shown here is derived from an EMBL/GenBank/DDBJ whole genome shotgun (WGS) entry which is preliminary data.</text>
</comment>
<comment type="subcellular location">
    <subcellularLocation>
        <location evidence="2">Cytoplasm</location>
    </subcellularLocation>
    <subcellularLocation>
        <location evidence="1">Nucleus</location>
    </subcellularLocation>
</comment>
<keyword evidence="5" id="KW-0963">Cytoplasm</keyword>
<dbReference type="EC" id="2.1.1.296" evidence="3"/>
<evidence type="ECO:0000313" key="19">
    <source>
        <dbReference type="Proteomes" id="UP001153269"/>
    </source>
</evidence>
<proteinExistence type="predicted"/>
<evidence type="ECO:0000256" key="13">
    <source>
        <dbReference type="ARBA" id="ARBA00075600"/>
    </source>
</evidence>
<evidence type="ECO:0000256" key="5">
    <source>
        <dbReference type="ARBA" id="ARBA00022490"/>
    </source>
</evidence>
<feature type="binding site" evidence="16">
    <location>
        <position position="220"/>
    </location>
    <ligand>
        <name>S-adenosyl-L-methionine</name>
        <dbReference type="ChEBI" id="CHEBI:59789"/>
    </ligand>
</feature>
<protein>
    <recommendedName>
        <fullName evidence="4">Cap-specific mRNA (nucleoside-2'-O-)-methyltransferase 2</fullName>
        <ecNumber evidence="3">2.1.1.296</ecNumber>
    </recommendedName>
    <alternativeName>
        <fullName evidence="15">Cap methyltransferase 2</fullName>
    </alternativeName>
    <alternativeName>
        <fullName evidence="13">Cap2 2'O-ribose methyltransferase 2</fullName>
    </alternativeName>
    <alternativeName>
        <fullName evidence="14">FtsJ methyltransferase domain-containing protein 1</fullName>
    </alternativeName>
</protein>
<evidence type="ECO:0000256" key="7">
    <source>
        <dbReference type="ARBA" id="ARBA00022664"/>
    </source>
</evidence>
<evidence type="ECO:0000256" key="10">
    <source>
        <dbReference type="ARBA" id="ARBA00023042"/>
    </source>
</evidence>
<sequence>MSFCNDGDGILKQRETTPILHTHARCGSASREARYSFLFAAISLVWRMSSGSGTRRKVKLQHFSDRVASDPETLIEIQGLFSKVRVYVKPSDGEWSLPDPNDALKHPVEEHCRLQALKVALNDVKNQLSDKNIQVWHQHTNSTNRAGKVIAAVRSAANAEICTQAWCKFYEILGTFNLLPGEALQNGELNTVHLCEAPGAFIAALNHYNKTSEATRYCDWTWAANTLNPYHEANGGNTTIADDRLIANTLPWWFFGSDNTGNIMLQKHLLELQQFVSNMHRVDLVTADGSFDCQEKPDEQEALVASLHYCEVTAALLLLSPAGSFVLKMFTLYEDSSICLLYLLNCCFSSVNVFKPATSKAGNSEVYVVCLNYDGKEAVRPLLSKLIRNYGPELADREALFPNELIPESFLKQHDEVCSYFHTLQLETITENLRLFESMSTEQRQRLDHVRDSAVHEYLQRFQVSFLPRSRWVSRNTVSPACCSVSGGRPPGQRKQTGSFNERRELQTLTWRERIEKGSHATWIQRHCTEAGGTGCVLEGPQSKCHVDSWYVIAGPALPALRNSPFCEGRLLNHLNEALMDTVVDWTGVLPCDSCHVVCAASIWAGLPGDSGGNKKKRQCLVFGSRTVWCARENQIEDLGLVFSPEPSLPQRGCITLHDGEPLYQQQLVGCVVLSLQTLHSGDALLLPVFSALTRVTAAVVFCLHVCFRSVTFRCPPPTGVVGTVLVCVGFCADAAARILPVLTGVHHCMSQLLRREGGDSPTSGWDRQVLQFVPMEELLTGGLTEFLSTMNSEIIQQKLHLLMHQS</sequence>
<gene>
    <name evidence="18" type="ORF">PLEPLA_LOCUS39660</name>
</gene>
<dbReference type="PANTHER" id="PTHR16121:SF2">
    <property type="entry name" value="CAP-SPECIFIC MRNA (NUCLEOSIDE-2'-O-)-METHYLTRANSFERASE 2"/>
    <property type="match status" value="1"/>
</dbReference>
<dbReference type="AlphaFoldDB" id="A0A9N7VJ75"/>
<evidence type="ECO:0000256" key="2">
    <source>
        <dbReference type="ARBA" id="ARBA00004496"/>
    </source>
</evidence>
<dbReference type="Pfam" id="PF01728">
    <property type="entry name" value="FtsJ"/>
    <property type="match status" value="1"/>
</dbReference>
<evidence type="ECO:0000256" key="8">
    <source>
        <dbReference type="ARBA" id="ARBA00022679"/>
    </source>
</evidence>
<dbReference type="PROSITE" id="PS51614">
    <property type="entry name" value="SAM_MT_ADRIFT"/>
    <property type="match status" value="1"/>
</dbReference>
<feature type="binding site" evidence="16">
    <location>
        <position position="199"/>
    </location>
    <ligand>
        <name>S-adenosyl-L-methionine</name>
        <dbReference type="ChEBI" id="CHEBI:59789"/>
    </ligand>
</feature>